<evidence type="ECO:0000313" key="3">
    <source>
        <dbReference type="EMBL" id="KAF2420020.1"/>
    </source>
</evidence>
<comment type="caution">
    <text evidence="3">The sequence shown here is derived from an EMBL/GenBank/DDBJ whole genome shotgun (WGS) entry which is preliminary data.</text>
</comment>
<dbReference type="AlphaFoldDB" id="A0A9P4NGC5"/>
<protein>
    <recommendedName>
        <fullName evidence="2">Nephrocystin 3-like N-terminal domain-containing protein</fullName>
    </recommendedName>
</protein>
<dbReference type="SUPFAM" id="SSF52540">
    <property type="entry name" value="P-loop containing nucleoside triphosphate hydrolases"/>
    <property type="match status" value="1"/>
</dbReference>
<evidence type="ECO:0000256" key="1">
    <source>
        <dbReference type="ARBA" id="ARBA00022737"/>
    </source>
</evidence>
<dbReference type="OrthoDB" id="3694244at2759"/>
<evidence type="ECO:0000259" key="2">
    <source>
        <dbReference type="Pfam" id="PF24883"/>
    </source>
</evidence>
<dbReference type="PANTHER" id="PTHR10039:SF5">
    <property type="entry name" value="NACHT DOMAIN-CONTAINING PROTEIN"/>
    <property type="match status" value="1"/>
</dbReference>
<dbReference type="Proteomes" id="UP000800235">
    <property type="component" value="Unassembled WGS sequence"/>
</dbReference>
<proteinExistence type="predicted"/>
<accession>A0A9P4NGC5</accession>
<dbReference type="InterPro" id="IPR056884">
    <property type="entry name" value="NPHP3-like_N"/>
</dbReference>
<dbReference type="PANTHER" id="PTHR10039">
    <property type="entry name" value="AMELOGENIN"/>
    <property type="match status" value="1"/>
</dbReference>
<dbReference type="Pfam" id="PF24883">
    <property type="entry name" value="NPHP3_N"/>
    <property type="match status" value="1"/>
</dbReference>
<evidence type="ECO:0000313" key="4">
    <source>
        <dbReference type="Proteomes" id="UP000800235"/>
    </source>
</evidence>
<dbReference type="InterPro" id="IPR027417">
    <property type="entry name" value="P-loop_NTPase"/>
</dbReference>
<name>A0A9P4NGC5_9PEZI</name>
<keyword evidence="4" id="KW-1185">Reference proteome</keyword>
<keyword evidence="1" id="KW-0677">Repeat</keyword>
<sequence>MDPYSALSVASAIVTLVDATAKLISTAHEIYSKGHLEDLQVLKQTTANMHTLCEKCLQREHSRESDEWAQVRPLAVQCRNISQEITRLVNKTEYMEKGHFRFSAKAAWEAFWTKDKILELQKKLNECSVQLQLQVHSAKVLTYRCHSRMPEILSRQCWNLAKKSPIKMLYSRLSDSKAWAPDGFVIPYVETPKPAFAEWLESGSGIFHVFGKPGAGKSTLMKFIIDHRETEKRLVAWADNKQFIIASGYFWKLGLHSHTNLAGLHRTLLYAILKACPDAIQILFPQHWNPPVYQMWTSHGRIDFSADAIEKAFEDVIQNGDLKQTHKLCFFIDGLDEYDEPFKTYWHLTQRIKRWVDVSSGTLKVCVSSRELPPFDTLKAARRIRLQDLTSCDIDKAVQKELEGHEYFQRLNQTHPTECAELVQEITGKACGVFIWVMLTLKHLKERSAYQDSIFDLLRRIDDIPEELDSFFSYILGSIRNTERAQAFRILAFAKCARIQGNDHNRFYNPVDLSLLRCSFIEDYAKNKDFAKRLAAQEMDSDQTRIREERTAAQINELCPIQVVFAHRLIPEFLEQHLQSYQNQYLRDFDVIDALIQLYVAVMKIMPFEDSYNFVRLDHHFYFLLSMLRQRSDQSFYFPALHGLERAVHEEQLSWSPEFVVYKWLKFKDPPFHKLPLEFDRRAVYVSVTHFTIQLEFYEYVLWKLAEIPADFDPCTATELTWTLLYDCVYNEEPNIGHIRKIWKKCLNQDFVPAPDGVEEIGFSVWKTWLQRIFILPRKHKQMK</sequence>
<organism evidence="3 4">
    <name type="scientific">Tothia fuscella</name>
    <dbReference type="NCBI Taxonomy" id="1048955"/>
    <lineage>
        <taxon>Eukaryota</taxon>
        <taxon>Fungi</taxon>
        <taxon>Dikarya</taxon>
        <taxon>Ascomycota</taxon>
        <taxon>Pezizomycotina</taxon>
        <taxon>Dothideomycetes</taxon>
        <taxon>Pleosporomycetidae</taxon>
        <taxon>Venturiales</taxon>
        <taxon>Cylindrosympodiaceae</taxon>
        <taxon>Tothia</taxon>
    </lineage>
</organism>
<feature type="domain" description="Nephrocystin 3-like N-terminal" evidence="2">
    <location>
        <begin position="193"/>
        <end position="370"/>
    </location>
</feature>
<reference evidence="3" key="1">
    <citation type="journal article" date="2020" name="Stud. Mycol.">
        <title>101 Dothideomycetes genomes: a test case for predicting lifestyles and emergence of pathogens.</title>
        <authorList>
            <person name="Haridas S."/>
            <person name="Albert R."/>
            <person name="Binder M."/>
            <person name="Bloem J."/>
            <person name="Labutti K."/>
            <person name="Salamov A."/>
            <person name="Andreopoulos B."/>
            <person name="Baker S."/>
            <person name="Barry K."/>
            <person name="Bills G."/>
            <person name="Bluhm B."/>
            <person name="Cannon C."/>
            <person name="Castanera R."/>
            <person name="Culley D."/>
            <person name="Daum C."/>
            <person name="Ezra D."/>
            <person name="Gonzalez J."/>
            <person name="Henrissat B."/>
            <person name="Kuo A."/>
            <person name="Liang C."/>
            <person name="Lipzen A."/>
            <person name="Lutzoni F."/>
            <person name="Magnuson J."/>
            <person name="Mondo S."/>
            <person name="Nolan M."/>
            <person name="Ohm R."/>
            <person name="Pangilinan J."/>
            <person name="Park H.-J."/>
            <person name="Ramirez L."/>
            <person name="Alfaro M."/>
            <person name="Sun H."/>
            <person name="Tritt A."/>
            <person name="Yoshinaga Y."/>
            <person name="Zwiers L.-H."/>
            <person name="Turgeon B."/>
            <person name="Goodwin S."/>
            <person name="Spatafora J."/>
            <person name="Crous P."/>
            <person name="Grigoriev I."/>
        </authorList>
    </citation>
    <scope>NUCLEOTIDE SEQUENCE</scope>
    <source>
        <strain evidence="3">CBS 130266</strain>
    </source>
</reference>
<dbReference type="EMBL" id="MU007114">
    <property type="protein sequence ID" value="KAF2420020.1"/>
    <property type="molecule type" value="Genomic_DNA"/>
</dbReference>
<gene>
    <name evidence="3" type="ORF">EJ08DRAFT_738747</name>
</gene>